<dbReference type="EMBL" id="SULI01000017">
    <property type="protein sequence ID" value="TKZ18100.1"/>
    <property type="molecule type" value="Genomic_DNA"/>
</dbReference>
<dbReference type="PANTHER" id="PTHR36985">
    <property type="entry name" value="TRANSLOCATION AND ASSEMBLY MODULE SUBUNIT TAMB"/>
    <property type="match status" value="1"/>
</dbReference>
<evidence type="ECO:0000313" key="7">
    <source>
        <dbReference type="Proteomes" id="UP000306575"/>
    </source>
</evidence>
<gene>
    <name evidence="6" type="ORF">FAP39_12985</name>
</gene>
<dbReference type="PANTHER" id="PTHR36985:SF1">
    <property type="entry name" value="TRANSLOCATION AND ASSEMBLY MODULE SUBUNIT TAMB"/>
    <property type="match status" value="1"/>
</dbReference>
<evidence type="ECO:0000313" key="6">
    <source>
        <dbReference type="EMBL" id="TKZ18100.1"/>
    </source>
</evidence>
<keyword evidence="2" id="KW-0812">Transmembrane</keyword>
<dbReference type="InterPro" id="IPR007452">
    <property type="entry name" value="TamB_C"/>
</dbReference>
<keyword evidence="3" id="KW-1133">Transmembrane helix</keyword>
<dbReference type="GO" id="GO:0005886">
    <property type="term" value="C:plasma membrane"/>
    <property type="evidence" value="ECO:0007669"/>
    <property type="project" value="InterPro"/>
</dbReference>
<keyword evidence="7" id="KW-1185">Reference proteome</keyword>
<dbReference type="GO" id="GO:0009306">
    <property type="term" value="P:protein secretion"/>
    <property type="evidence" value="ECO:0007669"/>
    <property type="project" value="InterPro"/>
</dbReference>
<name>A0A4U7MXZ6_9RHOB</name>
<dbReference type="OrthoDB" id="7784409at2"/>
<keyword evidence="4" id="KW-0472">Membrane</keyword>
<evidence type="ECO:0000259" key="5">
    <source>
        <dbReference type="Pfam" id="PF04357"/>
    </source>
</evidence>
<comment type="subcellular location">
    <subcellularLocation>
        <location evidence="1">Membrane</location>
        <topology evidence="1">Single-pass membrane protein</topology>
    </subcellularLocation>
</comment>
<evidence type="ECO:0000256" key="2">
    <source>
        <dbReference type="ARBA" id="ARBA00022692"/>
    </source>
</evidence>
<reference evidence="6 7" key="1">
    <citation type="submission" date="2019-04" db="EMBL/GenBank/DDBJ databases">
        <title>Genome sequence of Pelagicola litoralis CL-ES2.</title>
        <authorList>
            <person name="Cao J."/>
        </authorList>
    </citation>
    <scope>NUCLEOTIDE SEQUENCE [LARGE SCALE GENOMIC DNA]</scope>
    <source>
        <strain evidence="6 7">CL-ES2</strain>
    </source>
</reference>
<evidence type="ECO:0000256" key="3">
    <source>
        <dbReference type="ARBA" id="ARBA00022989"/>
    </source>
</evidence>
<evidence type="ECO:0000256" key="1">
    <source>
        <dbReference type="ARBA" id="ARBA00004167"/>
    </source>
</evidence>
<sequence>MAAVCRYWTGILMRWFVFILALLLPLGAMAQEEDDKSRLTRFLEDTLSGTGRTITINGFQGALSSVVTMEELTVADETGVWLRMTDATLDWNRAAVLAGRIDINTLSAKEIHLIRPPVAAPAAPSPEATPFALPELPVSVNIGEVDVAKAIFDESIMGIPAALSLTGAVTLADGDGQAKLNIERVDGAKGHFRLSGSFSNATRDLAIDLKAQEDAQGIVATLLKIPDQPPLELSIVGQGPLDAFYADIKLASAGAPRLQGQIALESVANPDAPVQPVGSPLIDPIQVISADIRGDLAPLFAPKYRAFFGPDVAFTTVARRFSDGRMRLDQLLLTAAALQLRGDLALAPSGMPERFALDLALETPDGAPILLPTTGPDLLIRRASLTANFNSALGDGWSLSGVVSDFERGPLIVQTTDLKGSGRIQLQEPRQLTANVRLGLIGMETSNPEIVGAIGDSMTTVLKLDWAQGSALNIQTLDARTKSASLVASGKVQDVDGLTTVSGEIETKFADLSKFQVITERQVSGALSANMSGSYVPSSGAFDVDVVAMGVDLGVGEPSVDGLLQGESVLAVSAQRDQTGIAIENAAFESDASRLQAAGTLSSEKGRLTYSASLDDLQRFVSDVSGPVDVSGVIIQEGGGRNATLQATAPGEAEIKAEYDLRSDGAEYVLVDAVLGDTGRYFSSLAGKTSLVARADHVGESWQVDADLEGQAGSFAKLQGSLAEDFQTADIGIVGELPLAVANRSIRPQQVTGVAGFDLKLTGAPSAENISGTISTKGARFAAPTMQIALENIASTVSLQGGSANLDVSSNLAAGGTVGVRGTVDLAPPFAANLSVGLGQSVIQLGSLFQTSLTGDISVTGPLATGPNVAGQIDLGPTEVKISSNLGGGSSIPDVTHLSEPSKSLRTRTFAGLIKEPEAEGGSASNYAVGLDLNIVAQNRIFVRGMGLDSEFDGALQVAGTSTNVLTTGEFDLVRGRLDFLSKRFDLDEGIIRMEGGLVPYIRLVAISKNKDATFSIILEGLATDPDIDITSNPELPEDEVLSQMLFGRDLSAISPLQAAQLAAAAATLSGHGTEGLMGKLRKSTGLSNIDLTTNEDGNAGLSVGTYINERIYTDIGVDSTGLSTIQLNMDLTDSVTVKGRVDSNSDTAVGIYYQFDY</sequence>
<accession>A0A4U7MXZ6</accession>
<dbReference type="Pfam" id="PF04357">
    <property type="entry name" value="TamB"/>
    <property type="match status" value="1"/>
</dbReference>
<proteinExistence type="predicted"/>
<feature type="domain" description="Translocation and assembly module TamB C-terminal" evidence="5">
    <location>
        <begin position="809"/>
        <end position="1158"/>
    </location>
</feature>
<dbReference type="GO" id="GO:0097347">
    <property type="term" value="C:TAM protein secretion complex"/>
    <property type="evidence" value="ECO:0007669"/>
    <property type="project" value="TreeGrafter"/>
</dbReference>
<dbReference type="AlphaFoldDB" id="A0A4U7MXZ6"/>
<organism evidence="6 7">
    <name type="scientific">Shimia litoralis</name>
    <dbReference type="NCBI Taxonomy" id="420403"/>
    <lineage>
        <taxon>Bacteria</taxon>
        <taxon>Pseudomonadati</taxon>
        <taxon>Pseudomonadota</taxon>
        <taxon>Alphaproteobacteria</taxon>
        <taxon>Rhodobacterales</taxon>
        <taxon>Roseobacteraceae</taxon>
    </lineage>
</organism>
<evidence type="ECO:0000256" key="4">
    <source>
        <dbReference type="ARBA" id="ARBA00023136"/>
    </source>
</evidence>
<comment type="caution">
    <text evidence="6">The sequence shown here is derived from an EMBL/GenBank/DDBJ whole genome shotgun (WGS) entry which is preliminary data.</text>
</comment>
<protein>
    <recommendedName>
        <fullName evidence="5">Translocation and assembly module TamB C-terminal domain-containing protein</fullName>
    </recommendedName>
</protein>
<dbReference type="RefSeq" id="WP_138016829.1">
    <property type="nucleotide sequence ID" value="NZ_SULI01000017.1"/>
</dbReference>
<dbReference type="Proteomes" id="UP000306575">
    <property type="component" value="Unassembled WGS sequence"/>
</dbReference>